<dbReference type="PANTHER" id="PTHR11860:SF111">
    <property type="entry name" value="IMMUNOGLOBULIN SUBTYPE DOMAIN-CONTAINING PROTEIN"/>
    <property type="match status" value="1"/>
</dbReference>
<dbReference type="InterPro" id="IPR013783">
    <property type="entry name" value="Ig-like_fold"/>
</dbReference>
<dbReference type="GO" id="GO:0004888">
    <property type="term" value="F:transmembrane signaling receptor activity"/>
    <property type="evidence" value="ECO:0007669"/>
    <property type="project" value="TreeGrafter"/>
</dbReference>
<reference evidence="5 6" key="2">
    <citation type="submission" date="2019-01" db="EMBL/GenBank/DDBJ databases">
        <title>A chromosome length genome reference of the Java medaka (oryzias javanicus).</title>
        <authorList>
            <person name="Herpin A."/>
            <person name="Takehana Y."/>
            <person name="Naruse K."/>
            <person name="Ansai S."/>
            <person name="Kawaguchi M."/>
        </authorList>
    </citation>
    <scope>NUCLEOTIDE SEQUENCE [LARGE SCALE GENOMIC DNA]</scope>
    <source>
        <strain evidence="5">RS831</strain>
        <tissue evidence="5">Whole body</tissue>
    </source>
</reference>
<dbReference type="SUPFAM" id="SSF48726">
    <property type="entry name" value="Immunoglobulin"/>
    <property type="match status" value="1"/>
</dbReference>
<dbReference type="AlphaFoldDB" id="A0A437D8H8"/>
<comment type="subcellular location">
    <subcellularLocation>
        <location evidence="1">Membrane</location>
    </subcellularLocation>
</comment>
<organism evidence="5 6">
    <name type="scientific">Oryzias javanicus</name>
    <name type="common">Javanese ricefish</name>
    <name type="synonym">Aplocheilus javanicus</name>
    <dbReference type="NCBI Taxonomy" id="123683"/>
    <lineage>
        <taxon>Eukaryota</taxon>
        <taxon>Metazoa</taxon>
        <taxon>Chordata</taxon>
        <taxon>Craniata</taxon>
        <taxon>Vertebrata</taxon>
        <taxon>Euteleostomi</taxon>
        <taxon>Actinopterygii</taxon>
        <taxon>Neopterygii</taxon>
        <taxon>Teleostei</taxon>
        <taxon>Neoteleostei</taxon>
        <taxon>Acanthomorphata</taxon>
        <taxon>Ovalentaria</taxon>
        <taxon>Atherinomorphae</taxon>
        <taxon>Beloniformes</taxon>
        <taxon>Adrianichthyidae</taxon>
        <taxon>Oryziinae</taxon>
        <taxon>Oryzias</taxon>
    </lineage>
</organism>
<evidence type="ECO:0000313" key="5">
    <source>
        <dbReference type="EMBL" id="RVE71094.1"/>
    </source>
</evidence>
<reference evidence="5 6" key="1">
    <citation type="submission" date="2018-11" db="EMBL/GenBank/DDBJ databases">
        <authorList>
            <person name="Lopez-Roques C."/>
            <person name="Donnadieu C."/>
            <person name="Bouchez O."/>
            <person name="Klopp C."/>
            <person name="Cabau C."/>
            <person name="Zahm M."/>
        </authorList>
    </citation>
    <scope>NUCLEOTIDE SEQUENCE [LARGE SCALE GENOMIC DNA]</scope>
    <source>
        <strain evidence="5">RS831</strain>
        <tissue evidence="5">Whole body</tissue>
    </source>
</reference>
<dbReference type="Gene3D" id="2.60.40.10">
    <property type="entry name" value="Immunoglobulins"/>
    <property type="match status" value="1"/>
</dbReference>
<sequence length="336" mass="37941">MCPTHAYVTGPECGAGQRLHNPTAEATVEVQHYLAERRRPIAVLEVKSCSLSKSVQTAVHSSTDQERVEISWEEPQPVCTEEDKKRMNLYSVFFFYLFSGVFTFPSPPLTQTFDREIPVYAAVEEEDVSFDFLFTLVGGGTKYLCREECNANILIQTNSSAAQRGRYSISYHDGALKVTISRLQVSDSGRYRCGVGCPRLPDSYEEVVEIRVEKAKPADKWSKQPNMRTSGQTRDLGLMFSSTITKTDRELSTAENTVIVSACWSVLAVVLVMSFIIIFFKLRTKLRAHDLSKKTEETDDTFVTYENWAPVSGYEDSTYQSLDPLSVEVEVYFTLK</sequence>
<dbReference type="EMBL" id="CM012443">
    <property type="protein sequence ID" value="RVE71094.1"/>
    <property type="molecule type" value="Genomic_DNA"/>
</dbReference>
<gene>
    <name evidence="5" type="ORF">OJAV_G00070920</name>
</gene>
<dbReference type="OrthoDB" id="8442846at2759"/>
<name>A0A437D8H8_ORYJA</name>
<protein>
    <recommendedName>
        <fullName evidence="7">Immunoglobulin subtype domain-containing protein</fullName>
    </recommendedName>
</protein>
<dbReference type="PANTHER" id="PTHR11860">
    <property type="entry name" value="POLYMERIC-IMMUNOGLOBULIN RECEPTOR"/>
    <property type="match status" value="1"/>
</dbReference>
<accession>A0A437D8H8</accession>
<proteinExistence type="predicted"/>
<keyword evidence="4" id="KW-1133">Transmembrane helix</keyword>
<keyword evidence="2 4" id="KW-0812">Transmembrane</keyword>
<keyword evidence="3 4" id="KW-0472">Membrane</keyword>
<dbReference type="Proteomes" id="UP000283210">
    <property type="component" value="Chromosome 7"/>
</dbReference>
<evidence type="ECO:0000256" key="1">
    <source>
        <dbReference type="ARBA" id="ARBA00004370"/>
    </source>
</evidence>
<feature type="transmembrane region" description="Helical" evidence="4">
    <location>
        <begin position="258"/>
        <end position="280"/>
    </location>
</feature>
<evidence type="ECO:0000313" key="6">
    <source>
        <dbReference type="Proteomes" id="UP000283210"/>
    </source>
</evidence>
<evidence type="ECO:0008006" key="7">
    <source>
        <dbReference type="Google" id="ProtNLM"/>
    </source>
</evidence>
<keyword evidence="6" id="KW-1185">Reference proteome</keyword>
<dbReference type="GO" id="GO:0005886">
    <property type="term" value="C:plasma membrane"/>
    <property type="evidence" value="ECO:0007669"/>
    <property type="project" value="TreeGrafter"/>
</dbReference>
<evidence type="ECO:0000256" key="4">
    <source>
        <dbReference type="SAM" id="Phobius"/>
    </source>
</evidence>
<dbReference type="InterPro" id="IPR036179">
    <property type="entry name" value="Ig-like_dom_sf"/>
</dbReference>
<evidence type="ECO:0000256" key="2">
    <source>
        <dbReference type="ARBA" id="ARBA00022692"/>
    </source>
</evidence>
<dbReference type="InterPro" id="IPR050671">
    <property type="entry name" value="CD300_family_receptors"/>
</dbReference>
<evidence type="ECO:0000256" key="3">
    <source>
        <dbReference type="ARBA" id="ARBA00023136"/>
    </source>
</evidence>